<dbReference type="Pfam" id="PF13089">
    <property type="entry name" value="PP_kinase_N"/>
    <property type="match status" value="1"/>
</dbReference>
<keyword evidence="1 6" id="KW-0597">Phosphoprotein</keyword>
<dbReference type="InterPro" id="IPR036830">
    <property type="entry name" value="PP_kinase_middle_dom_sf"/>
</dbReference>
<dbReference type="SUPFAM" id="SSF143724">
    <property type="entry name" value="PHP14-like"/>
    <property type="match status" value="1"/>
</dbReference>
<evidence type="ECO:0000259" key="10">
    <source>
        <dbReference type="Pfam" id="PF13090"/>
    </source>
</evidence>
<evidence type="ECO:0000259" key="9">
    <source>
        <dbReference type="Pfam" id="PF13089"/>
    </source>
</evidence>
<comment type="caution">
    <text evidence="12">The sequence shown here is derived from an EMBL/GenBank/DDBJ whole genome shotgun (WGS) entry which is preliminary data.</text>
</comment>
<feature type="active site" description="Phosphohistidine intermediate" evidence="6">
    <location>
        <position position="433"/>
    </location>
</feature>
<dbReference type="EC" id="2.7.4.1" evidence="6 7"/>
<dbReference type="InterPro" id="IPR041108">
    <property type="entry name" value="PP_kinase_C_1"/>
</dbReference>
<dbReference type="PANTHER" id="PTHR30218:SF0">
    <property type="entry name" value="POLYPHOSPHATE KINASE"/>
    <property type="match status" value="1"/>
</dbReference>
<feature type="binding site" evidence="6">
    <location>
        <position position="466"/>
    </location>
    <ligand>
        <name>ATP</name>
        <dbReference type="ChEBI" id="CHEBI:30616"/>
    </ligand>
</feature>
<dbReference type="Gene3D" id="3.30.1840.10">
    <property type="entry name" value="Polyphosphate kinase middle domain"/>
    <property type="match status" value="1"/>
</dbReference>
<feature type="binding site" evidence="6">
    <location>
        <position position="403"/>
    </location>
    <ligand>
        <name>Mg(2+)</name>
        <dbReference type="ChEBI" id="CHEBI:18420"/>
    </ligand>
</feature>
<feature type="binding site" evidence="6">
    <location>
        <position position="562"/>
    </location>
    <ligand>
        <name>ATP</name>
        <dbReference type="ChEBI" id="CHEBI:30616"/>
    </ligand>
</feature>
<keyword evidence="4 6" id="KW-0418">Kinase</keyword>
<dbReference type="SUPFAM" id="SSF140356">
    <property type="entry name" value="PPK N-terminal domain-like"/>
    <property type="match status" value="1"/>
</dbReference>
<comment type="catalytic activity">
    <reaction evidence="6 7">
        <text>[phosphate](n) + ATP = [phosphate](n+1) + ADP</text>
        <dbReference type="Rhea" id="RHEA:19573"/>
        <dbReference type="Rhea" id="RHEA-COMP:9859"/>
        <dbReference type="Rhea" id="RHEA-COMP:14280"/>
        <dbReference type="ChEBI" id="CHEBI:16838"/>
        <dbReference type="ChEBI" id="CHEBI:30616"/>
        <dbReference type="ChEBI" id="CHEBI:456216"/>
        <dbReference type="EC" id="2.7.4.1"/>
    </reaction>
</comment>
<evidence type="ECO:0000313" key="12">
    <source>
        <dbReference type="EMBL" id="MDM8196304.1"/>
    </source>
</evidence>
<evidence type="ECO:0000256" key="1">
    <source>
        <dbReference type="ARBA" id="ARBA00022553"/>
    </source>
</evidence>
<dbReference type="InterPro" id="IPR036832">
    <property type="entry name" value="PPK_N_dom_sf"/>
</dbReference>
<comment type="PTM">
    <text evidence="6 7">An intermediate of this reaction is the autophosphorylated ppk in which a phosphate is covalently linked to a histidine residue through a N-P bond.</text>
</comment>
<gene>
    <name evidence="12" type="primary">ppk1</name>
    <name evidence="6" type="synonym">ppk</name>
    <name evidence="12" type="ORF">QUV98_08255</name>
</gene>
<protein>
    <recommendedName>
        <fullName evidence="6 7">Polyphosphate kinase</fullName>
        <ecNumber evidence="6 7">2.7.4.1</ecNumber>
    </recommendedName>
    <alternativeName>
        <fullName evidence="6">ATP-polyphosphate phosphotransferase</fullName>
    </alternativeName>
    <alternativeName>
        <fullName evidence="6">Polyphosphoric acid kinase</fullName>
    </alternativeName>
</protein>
<feature type="domain" description="Polyphosphate kinase C-terminal" evidence="11">
    <location>
        <begin position="330"/>
        <end position="490"/>
    </location>
</feature>
<name>A0ABT7UJH6_9FIRM</name>
<feature type="domain" description="Polyphosphate kinase middle" evidence="8">
    <location>
        <begin position="121"/>
        <end position="297"/>
    </location>
</feature>
<accession>A0ABT7UJH6</accession>
<sequence length="684" mass="79114">MRGCRENRELSWLKFNDRVLMQAKDKKVPLGEQLNFVSIFQSNMDEFFMVRIGTLYDQMLFYPSSKDNKTQMTGEEQLKACLTRVGFLNRKKDRIYTRIMDDLKEYGWGIVKYHQLKNKEDRKYFENYFDSEILPLISPQVVSKRQPFPFLNNKELYIIVQLESKKGKRKMGIVSCGNAIDERMLAVPSMQGQFILVEDIILHFVSKVFSKYTIKNKGFIRVTRSADIDEDDHSLEGHDDYREMMETLIKQRRKLCPIRLEISEGLEDLEIMMLMNFLNLKKNQVFLSQAPLDLGFIGTLRDHLRMLHPQLFYKKLEPRNSPMVENAVPMIKQISKKDILLAYPFESMSPFLRLLDEASRDPHVASIKMTLYRVAKNSKIVKSLIRAADNGKEVVVLVELRARFDEENNIDWSKRLEAAGCRVIYGLDGYKVHSKLCLITYKNSQGVQYVSQIGTGNYNENTAKLYTDLSLMTHHHELGEEINDVFNHLSLGETMSHTEHLMVAPHCMLSKICEYIDEQIALAKEGKEAYVGFKCNSVTSKTMINKLIEASQAGVKIDMIVRGICCIIPHVEGYTDNIRVISIVGRYLEHSRIYIFGTGEDKKVYISSADLMTRNLERRVEVATPIFDKKIQNIICSMFNTMLNDNVKACELLGDGSYKRIKNKQTAMNSQEYFFKKGIDVKES</sequence>
<evidence type="ECO:0000259" key="11">
    <source>
        <dbReference type="Pfam" id="PF17941"/>
    </source>
</evidence>
<evidence type="ECO:0000256" key="2">
    <source>
        <dbReference type="ARBA" id="ARBA00022679"/>
    </source>
</evidence>
<dbReference type="Gene3D" id="1.20.58.310">
    <property type="entry name" value="Polyphosphate kinase N-terminal domain"/>
    <property type="match status" value="1"/>
</dbReference>
<dbReference type="PANTHER" id="PTHR30218">
    <property type="entry name" value="POLYPHOSPHATE KINASE"/>
    <property type="match status" value="1"/>
</dbReference>
<dbReference type="Pfam" id="PF02503">
    <property type="entry name" value="PP_kinase"/>
    <property type="match status" value="1"/>
</dbReference>
<keyword evidence="5 6" id="KW-0067">ATP-binding</keyword>
<evidence type="ECO:0000256" key="7">
    <source>
        <dbReference type="RuleBase" id="RU003800"/>
    </source>
</evidence>
<feature type="domain" description="Polyphosphate kinase C-terminal" evidence="10">
    <location>
        <begin position="501"/>
        <end position="671"/>
    </location>
</feature>
<dbReference type="EMBL" id="JAUDCK010000030">
    <property type="protein sequence ID" value="MDM8196304.1"/>
    <property type="molecule type" value="Genomic_DNA"/>
</dbReference>
<dbReference type="GO" id="GO:0008976">
    <property type="term" value="F:polyphosphate kinase activity"/>
    <property type="evidence" value="ECO:0007669"/>
    <property type="project" value="UniProtKB-EC"/>
</dbReference>
<keyword evidence="13" id="KW-1185">Reference proteome</keyword>
<evidence type="ECO:0000256" key="6">
    <source>
        <dbReference type="HAMAP-Rule" id="MF_00347"/>
    </source>
</evidence>
<comment type="similarity">
    <text evidence="6 7">Belongs to the polyphosphate kinase 1 (PPK1) family.</text>
</comment>
<dbReference type="NCBIfam" id="NF003921">
    <property type="entry name" value="PRK05443.2-2"/>
    <property type="match status" value="1"/>
</dbReference>
<keyword evidence="2 6" id="KW-0808">Transferase</keyword>
<dbReference type="Pfam" id="PF13090">
    <property type="entry name" value="PP_kinase_C"/>
    <property type="match status" value="1"/>
</dbReference>
<dbReference type="NCBIfam" id="TIGR03705">
    <property type="entry name" value="poly_P_kin"/>
    <property type="match status" value="1"/>
</dbReference>
<feature type="binding site" evidence="6">
    <location>
        <position position="590"/>
    </location>
    <ligand>
        <name>ATP</name>
        <dbReference type="ChEBI" id="CHEBI:30616"/>
    </ligand>
</feature>
<keyword evidence="6" id="KW-0460">Magnesium</keyword>
<dbReference type="Gene3D" id="3.30.870.10">
    <property type="entry name" value="Endonuclease Chain A"/>
    <property type="match status" value="2"/>
</dbReference>
<dbReference type="HAMAP" id="MF_00347">
    <property type="entry name" value="Polyphosphate_kinase"/>
    <property type="match status" value="1"/>
</dbReference>
<dbReference type="RefSeq" id="WP_087297991.1">
    <property type="nucleotide sequence ID" value="NZ_JAUDCK010000030.1"/>
</dbReference>
<comment type="function">
    <text evidence="6 7">Catalyzes the reversible transfer of the terminal phosphate of ATP to form a long-chain polyphosphate (polyP).</text>
</comment>
<organism evidence="12 13">
    <name type="scientific">Massilimicrobiota timonensis</name>
    <dbReference type="NCBI Taxonomy" id="1776392"/>
    <lineage>
        <taxon>Bacteria</taxon>
        <taxon>Bacillati</taxon>
        <taxon>Bacillota</taxon>
        <taxon>Erysipelotrichia</taxon>
        <taxon>Erysipelotrichales</taxon>
        <taxon>Erysipelotrichaceae</taxon>
        <taxon>Massilimicrobiota</taxon>
    </lineage>
</organism>
<dbReference type="InterPro" id="IPR003414">
    <property type="entry name" value="PP_kinase"/>
</dbReference>
<feature type="binding site" evidence="6">
    <location>
        <position position="373"/>
    </location>
    <ligand>
        <name>Mg(2+)</name>
        <dbReference type="ChEBI" id="CHEBI:18420"/>
    </ligand>
</feature>
<keyword evidence="6" id="KW-0479">Metal-binding</keyword>
<reference evidence="13" key="1">
    <citation type="submission" date="2023-06" db="EMBL/GenBank/DDBJ databases">
        <title>Identification and characterization of horizontal gene transfer across gut microbiota members of farm animals based on homology search.</title>
        <authorList>
            <person name="Zeman M."/>
            <person name="Kubasova T."/>
            <person name="Jahodarova E."/>
            <person name="Nykrynova M."/>
            <person name="Rychlik I."/>
        </authorList>
    </citation>
    <scope>NUCLEOTIDE SEQUENCE [LARGE SCALE GENOMIC DNA]</scope>
    <source>
        <strain evidence="13">ET341</strain>
    </source>
</reference>
<comment type="cofactor">
    <cofactor evidence="6">
        <name>Mg(2+)</name>
        <dbReference type="ChEBI" id="CHEBI:18420"/>
    </cofactor>
</comment>
<dbReference type="PIRSF" id="PIRSF015589">
    <property type="entry name" value="PP_kinase"/>
    <property type="match status" value="1"/>
</dbReference>
<dbReference type="NCBIfam" id="NF003917">
    <property type="entry name" value="PRK05443.1-1"/>
    <property type="match status" value="1"/>
</dbReference>
<feature type="domain" description="Polyphosphate kinase N-terminal" evidence="9">
    <location>
        <begin position="7"/>
        <end position="107"/>
    </location>
</feature>
<evidence type="ECO:0000256" key="5">
    <source>
        <dbReference type="ARBA" id="ARBA00022840"/>
    </source>
</evidence>
<evidence type="ECO:0000313" key="13">
    <source>
        <dbReference type="Proteomes" id="UP001529275"/>
    </source>
</evidence>
<evidence type="ECO:0000256" key="4">
    <source>
        <dbReference type="ARBA" id="ARBA00022777"/>
    </source>
</evidence>
<dbReference type="SUPFAM" id="SSF56024">
    <property type="entry name" value="Phospholipase D/nuclease"/>
    <property type="match status" value="2"/>
</dbReference>
<dbReference type="InterPro" id="IPR024953">
    <property type="entry name" value="PP_kinase_middle"/>
</dbReference>
<feature type="binding site" evidence="6">
    <location>
        <position position="43"/>
    </location>
    <ligand>
        <name>ATP</name>
        <dbReference type="ChEBI" id="CHEBI:30616"/>
    </ligand>
</feature>
<dbReference type="Pfam" id="PF17941">
    <property type="entry name" value="PP_kinase_C_1"/>
    <property type="match status" value="1"/>
</dbReference>
<dbReference type="InterPro" id="IPR025198">
    <property type="entry name" value="PPK_N_dom"/>
</dbReference>
<dbReference type="Proteomes" id="UP001529275">
    <property type="component" value="Unassembled WGS sequence"/>
</dbReference>
<evidence type="ECO:0000259" key="8">
    <source>
        <dbReference type="Pfam" id="PF02503"/>
    </source>
</evidence>
<proteinExistence type="inferred from homology"/>
<keyword evidence="3 6" id="KW-0547">Nucleotide-binding</keyword>
<evidence type="ECO:0000256" key="3">
    <source>
        <dbReference type="ARBA" id="ARBA00022741"/>
    </source>
</evidence>
<dbReference type="InterPro" id="IPR025200">
    <property type="entry name" value="PPK_C_dom2"/>
</dbReference>